<feature type="domain" description="Fe2OG dioxygenase" evidence="10">
    <location>
        <begin position="193"/>
        <end position="320"/>
    </location>
</feature>
<dbReference type="Pfam" id="PF13532">
    <property type="entry name" value="2OG-FeII_Oxy_2"/>
    <property type="match status" value="1"/>
</dbReference>
<dbReference type="GO" id="GO:1990931">
    <property type="term" value="F:mRNA N6-methyladenosine dioxygenase activity"/>
    <property type="evidence" value="ECO:0007669"/>
    <property type="project" value="UniProtKB-EC"/>
</dbReference>
<evidence type="ECO:0000256" key="4">
    <source>
        <dbReference type="ARBA" id="ARBA00022964"/>
    </source>
</evidence>
<dbReference type="Proteomes" id="UP001274830">
    <property type="component" value="Unassembled WGS sequence"/>
</dbReference>
<evidence type="ECO:0000313" key="12">
    <source>
        <dbReference type="Proteomes" id="UP001274830"/>
    </source>
</evidence>
<evidence type="ECO:0000256" key="7">
    <source>
        <dbReference type="ARBA" id="ARBA00023026"/>
    </source>
</evidence>
<dbReference type="InterPro" id="IPR037151">
    <property type="entry name" value="AlkB-like_sf"/>
</dbReference>
<proteinExistence type="inferred from homology"/>
<evidence type="ECO:0000256" key="5">
    <source>
        <dbReference type="ARBA" id="ARBA00023002"/>
    </source>
</evidence>
<evidence type="ECO:0000256" key="9">
    <source>
        <dbReference type="PIRSR" id="PIRSR604574-2"/>
    </source>
</evidence>
<dbReference type="FunFam" id="2.60.120.590:FF:000014">
    <property type="entry name" value="Oxidoreductase, 2OG-Fe(II) oxygenase family family"/>
    <property type="match status" value="1"/>
</dbReference>
<evidence type="ECO:0000256" key="1">
    <source>
        <dbReference type="ARBA" id="ARBA00007879"/>
    </source>
</evidence>
<dbReference type="EC" id="1.14.11.53" evidence="2"/>
<keyword evidence="7" id="KW-0843">Virulence</keyword>
<dbReference type="InterPro" id="IPR005123">
    <property type="entry name" value="Oxoglu/Fe-dep_dioxygenase_dom"/>
</dbReference>
<sequence length="340" mass="38228">MPERPDARERPPEALRTLYKQWQKATLSELETTLVDGNNGDSFHLTEQDKLFPETIDMTFEDFTGEADSRYSTEAPRVYSVKSVPEHVQMSLLDKLLHRDLSNPDHKTNVHLHYDVSYPSDTASIFDVSSQSLQHNPKAGHALMSTQKMLDKKLRWMTLGGQYDWTNKVYPVGPPPPFPKDIKDLLEGIFPIKAEAAIVNLYSPGDTLSVHRDVSEECAQPLVSISIGCDALFVIGFEAKQVPGDPLRSAVLRLRSGDAVLMSGASRYAWHGVPKVLAGTCPDWLRDWPTVGGEENPKRFEGYKGWMEGKRVNLNARQMFAQADESQRARDRHDHGMPSV</sequence>
<comment type="similarity">
    <text evidence="1">Belongs to the alkB family.</text>
</comment>
<gene>
    <name evidence="11" type="ORF">LTR78_001856</name>
</gene>
<organism evidence="11 12">
    <name type="scientific">Recurvomyces mirabilis</name>
    <dbReference type="NCBI Taxonomy" id="574656"/>
    <lineage>
        <taxon>Eukaryota</taxon>
        <taxon>Fungi</taxon>
        <taxon>Dikarya</taxon>
        <taxon>Ascomycota</taxon>
        <taxon>Pezizomycotina</taxon>
        <taxon>Dothideomycetes</taxon>
        <taxon>Dothideomycetidae</taxon>
        <taxon>Mycosphaerellales</taxon>
        <taxon>Teratosphaeriaceae</taxon>
        <taxon>Recurvomyces</taxon>
    </lineage>
</organism>
<dbReference type="SUPFAM" id="SSF51197">
    <property type="entry name" value="Clavaminate synthase-like"/>
    <property type="match status" value="1"/>
</dbReference>
<keyword evidence="6 9" id="KW-0408">Iron</keyword>
<protein>
    <recommendedName>
        <fullName evidence="2">mRNA N(6)-methyladenine demethylase</fullName>
        <ecNumber evidence="2">1.14.11.53</ecNumber>
    </recommendedName>
</protein>
<dbReference type="Gene3D" id="2.60.120.590">
    <property type="entry name" value="Alpha-ketoglutarate-dependent dioxygenase AlkB-like"/>
    <property type="match status" value="1"/>
</dbReference>
<feature type="binding site" evidence="9">
    <location>
        <position position="211"/>
    </location>
    <ligand>
        <name>Fe cation</name>
        <dbReference type="ChEBI" id="CHEBI:24875"/>
        <note>catalytic</note>
    </ligand>
</feature>
<dbReference type="PANTHER" id="PTHR16557">
    <property type="entry name" value="ALKYLATED DNA REPAIR PROTEIN ALKB-RELATED"/>
    <property type="match status" value="1"/>
</dbReference>
<keyword evidence="4" id="KW-0223">Dioxygenase</keyword>
<dbReference type="PANTHER" id="PTHR16557:SF2">
    <property type="entry name" value="NUCLEIC ACID DIOXYGENASE ALKBH1"/>
    <property type="match status" value="1"/>
</dbReference>
<evidence type="ECO:0000256" key="6">
    <source>
        <dbReference type="ARBA" id="ARBA00023004"/>
    </source>
</evidence>
<dbReference type="PROSITE" id="PS51471">
    <property type="entry name" value="FE2OG_OXY"/>
    <property type="match status" value="1"/>
</dbReference>
<reference evidence="11" key="1">
    <citation type="submission" date="2023-07" db="EMBL/GenBank/DDBJ databases">
        <title>Black Yeasts Isolated from many extreme environments.</title>
        <authorList>
            <person name="Coleine C."/>
            <person name="Stajich J.E."/>
            <person name="Selbmann L."/>
        </authorList>
    </citation>
    <scope>NUCLEOTIDE SEQUENCE</scope>
    <source>
        <strain evidence="11">CCFEE 5485</strain>
    </source>
</reference>
<dbReference type="GO" id="GO:0005737">
    <property type="term" value="C:cytoplasm"/>
    <property type="evidence" value="ECO:0007669"/>
    <property type="project" value="TreeGrafter"/>
</dbReference>
<comment type="catalytic activity">
    <reaction evidence="8">
        <text>an N(6)-methyladenosine in mRNA + 2-oxoglutarate + O2 = an adenosine in mRNA + formaldehyde + succinate + CO2</text>
        <dbReference type="Rhea" id="RHEA:49520"/>
        <dbReference type="Rhea" id="RHEA-COMP:12414"/>
        <dbReference type="Rhea" id="RHEA-COMP:12417"/>
        <dbReference type="ChEBI" id="CHEBI:15379"/>
        <dbReference type="ChEBI" id="CHEBI:16526"/>
        <dbReference type="ChEBI" id="CHEBI:16810"/>
        <dbReference type="ChEBI" id="CHEBI:16842"/>
        <dbReference type="ChEBI" id="CHEBI:30031"/>
        <dbReference type="ChEBI" id="CHEBI:74411"/>
        <dbReference type="ChEBI" id="CHEBI:74449"/>
        <dbReference type="EC" id="1.14.11.53"/>
    </reaction>
    <physiologicalReaction direction="left-to-right" evidence="8">
        <dbReference type="Rhea" id="RHEA:49521"/>
    </physiologicalReaction>
</comment>
<evidence type="ECO:0000256" key="2">
    <source>
        <dbReference type="ARBA" id="ARBA00012931"/>
    </source>
</evidence>
<keyword evidence="12" id="KW-1185">Reference proteome</keyword>
<dbReference type="InterPro" id="IPR004574">
    <property type="entry name" value="Alkb"/>
</dbReference>
<comment type="caution">
    <text evidence="11">The sequence shown here is derived from an EMBL/GenBank/DDBJ whole genome shotgun (WGS) entry which is preliminary data.</text>
</comment>
<accession>A0AAE1C577</accession>
<name>A0AAE1C577_9PEZI</name>
<dbReference type="GO" id="GO:0046872">
    <property type="term" value="F:metal ion binding"/>
    <property type="evidence" value="ECO:0007669"/>
    <property type="project" value="UniProtKB-KW"/>
</dbReference>
<feature type="binding site" evidence="9">
    <location>
        <position position="213"/>
    </location>
    <ligand>
        <name>Fe cation</name>
        <dbReference type="ChEBI" id="CHEBI:24875"/>
        <note>catalytic</note>
    </ligand>
</feature>
<feature type="binding site" evidence="9">
    <location>
        <position position="271"/>
    </location>
    <ligand>
        <name>Fe cation</name>
        <dbReference type="ChEBI" id="CHEBI:24875"/>
        <note>catalytic</note>
    </ligand>
</feature>
<evidence type="ECO:0000256" key="8">
    <source>
        <dbReference type="ARBA" id="ARBA00047565"/>
    </source>
</evidence>
<evidence type="ECO:0000256" key="3">
    <source>
        <dbReference type="ARBA" id="ARBA00022723"/>
    </source>
</evidence>
<dbReference type="GO" id="GO:0005634">
    <property type="term" value="C:nucleus"/>
    <property type="evidence" value="ECO:0007669"/>
    <property type="project" value="TreeGrafter"/>
</dbReference>
<keyword evidence="5" id="KW-0560">Oxidoreductase</keyword>
<keyword evidence="3 9" id="KW-0479">Metal-binding</keyword>
<dbReference type="InterPro" id="IPR027450">
    <property type="entry name" value="AlkB-like"/>
</dbReference>
<comment type="cofactor">
    <cofactor evidence="9">
        <name>Fe(2+)</name>
        <dbReference type="ChEBI" id="CHEBI:29033"/>
    </cofactor>
    <text evidence="9">Binds 1 Fe(2+) ion per subunit.</text>
</comment>
<evidence type="ECO:0000259" key="10">
    <source>
        <dbReference type="PROSITE" id="PS51471"/>
    </source>
</evidence>
<dbReference type="AlphaFoldDB" id="A0AAE1C577"/>
<dbReference type="EMBL" id="JAUTXT010000004">
    <property type="protein sequence ID" value="KAK3678558.1"/>
    <property type="molecule type" value="Genomic_DNA"/>
</dbReference>
<evidence type="ECO:0000313" key="11">
    <source>
        <dbReference type="EMBL" id="KAK3678558.1"/>
    </source>
</evidence>